<comment type="similarity">
    <text evidence="2">Belongs to the UPF0702 family.</text>
</comment>
<feature type="transmembrane region" description="Helical" evidence="7">
    <location>
        <begin position="36"/>
        <end position="54"/>
    </location>
</feature>
<evidence type="ECO:0000256" key="6">
    <source>
        <dbReference type="ARBA" id="ARBA00023136"/>
    </source>
</evidence>
<dbReference type="PANTHER" id="PTHR34582">
    <property type="entry name" value="UPF0702 TRANSMEMBRANE PROTEIN YCAP"/>
    <property type="match status" value="1"/>
</dbReference>
<dbReference type="Proteomes" id="UP000228552">
    <property type="component" value="Chromosome"/>
</dbReference>
<dbReference type="InterPro" id="IPR048454">
    <property type="entry name" value="YetF_N"/>
</dbReference>
<evidence type="ECO:0000313" key="11">
    <source>
        <dbReference type="EMBL" id="ATV61028.1"/>
    </source>
</evidence>
<evidence type="ECO:0000259" key="8">
    <source>
        <dbReference type="Pfam" id="PF04239"/>
    </source>
</evidence>
<dbReference type="PANTHER" id="PTHR34582:SF6">
    <property type="entry name" value="UPF0702 TRANSMEMBRANE PROTEIN YCAP"/>
    <property type="match status" value="1"/>
</dbReference>
<keyword evidence="3" id="KW-1003">Cell membrane</keyword>
<dbReference type="EMBL" id="CP024699">
    <property type="protein sequence ID" value="ATV59843.1"/>
    <property type="molecule type" value="Genomic_DNA"/>
</dbReference>
<evidence type="ECO:0000256" key="7">
    <source>
        <dbReference type="SAM" id="Phobius"/>
    </source>
</evidence>
<organism evidence="10 14">
    <name type="scientific">Fusobacterium pseudoperiodonticum</name>
    <dbReference type="NCBI Taxonomy" id="2663009"/>
    <lineage>
        <taxon>Bacteria</taxon>
        <taxon>Fusobacteriati</taxon>
        <taxon>Fusobacteriota</taxon>
        <taxon>Fusobacteriia</taxon>
        <taxon>Fusobacteriales</taxon>
        <taxon>Fusobacteriaceae</taxon>
        <taxon>Fusobacterium</taxon>
    </lineage>
</organism>
<dbReference type="EMBL" id="CP024700">
    <property type="protein sequence ID" value="ATV61028.1"/>
    <property type="molecule type" value="Genomic_DNA"/>
</dbReference>
<feature type="transmembrane region" description="Helical" evidence="7">
    <location>
        <begin position="60"/>
        <end position="80"/>
    </location>
</feature>
<dbReference type="GO" id="GO:0005886">
    <property type="term" value="C:plasma membrane"/>
    <property type="evidence" value="ECO:0007669"/>
    <property type="project" value="UniProtKB-SubCell"/>
</dbReference>
<reference evidence="12 15" key="3">
    <citation type="submission" date="2017-11" db="EMBL/GenBank/DDBJ databases">
        <title>Genome sequencing of Fusobacterium periodonticum KCOM 2555.</title>
        <authorList>
            <person name="Kook J.-K."/>
            <person name="Park S.-N."/>
            <person name="Lim Y.K."/>
        </authorList>
    </citation>
    <scope>NUCLEOTIDE SEQUENCE [LARGE SCALE GENOMIC DNA]</scope>
    <source>
        <strain evidence="12 15">KCOM 2555</strain>
    </source>
</reference>
<gene>
    <name evidence="10" type="ORF">CTM72_09070</name>
    <name evidence="11" type="ORF">CTM74_03810</name>
    <name evidence="12" type="ORF">CTM98_04225</name>
</gene>
<dbReference type="Proteomes" id="UP000230056">
    <property type="component" value="Chromosome"/>
</dbReference>
<dbReference type="Pfam" id="PF20730">
    <property type="entry name" value="YetF_N"/>
    <property type="match status" value="1"/>
</dbReference>
<dbReference type="InterPro" id="IPR023090">
    <property type="entry name" value="UPF0702_alpha/beta_dom_sf"/>
</dbReference>
<protein>
    <submittedName>
        <fullName evidence="10">DUF421 domain-containing protein</fullName>
    </submittedName>
</protein>
<evidence type="ECO:0000313" key="13">
    <source>
        <dbReference type="Proteomes" id="UP000228552"/>
    </source>
</evidence>
<name>A0A2D3NWN3_9FUSO</name>
<reference evidence="11 13" key="2">
    <citation type="submission" date="2017-11" db="EMBL/GenBank/DDBJ databases">
        <title>Genome sequencing of Fusobacterium periodonticum KCOM 1263.</title>
        <authorList>
            <person name="Kook J.-K."/>
            <person name="Park S.-N."/>
            <person name="Lim Y.K."/>
        </authorList>
    </citation>
    <scope>NUCLEOTIDE SEQUENCE [LARGE SCALE GENOMIC DNA]</scope>
    <source>
        <strain evidence="11 13">KCOM 1263</strain>
    </source>
</reference>
<keyword evidence="4 7" id="KW-0812">Transmembrane</keyword>
<evidence type="ECO:0000313" key="10">
    <source>
        <dbReference type="EMBL" id="ATV59843.1"/>
    </source>
</evidence>
<feature type="domain" description="YetF-like N-terminal transmembrane" evidence="9">
    <location>
        <begin position="5"/>
        <end position="80"/>
    </location>
</feature>
<dbReference type="InterPro" id="IPR007353">
    <property type="entry name" value="DUF421"/>
</dbReference>
<dbReference type="Pfam" id="PF04239">
    <property type="entry name" value="DUF421"/>
    <property type="match status" value="1"/>
</dbReference>
<evidence type="ECO:0000313" key="12">
    <source>
        <dbReference type="EMBL" id="ATV69921.1"/>
    </source>
</evidence>
<keyword evidence="13" id="KW-1185">Reference proteome</keyword>
<feature type="transmembrane region" description="Helical" evidence="7">
    <location>
        <begin position="6"/>
        <end position="24"/>
    </location>
</feature>
<proteinExistence type="inferred from homology"/>
<dbReference type="Proteomes" id="UP000230781">
    <property type="component" value="Chromosome"/>
</dbReference>
<evidence type="ECO:0000256" key="4">
    <source>
        <dbReference type="ARBA" id="ARBA00022692"/>
    </source>
</evidence>
<sequence>MGLSYLDIAIKLTMGLLSLVLVINISGKGNLAPSSAMDQVLNYVLGGIVGGVIYNPSITVLQYFIILMMWTIIVLLLKWLKTNSVIFKTILDGQPVILIKKGVLDVEACRRAGLTAYDIAFKLRTNGIYSIKKVKRAVLEQNGQLIVVLQDEENPKYPIITDGTVQTNILEAIDKDTEWLETVLKEMGHDNISDIFLAEYDNGKITVVTY</sequence>
<dbReference type="RefSeq" id="WP_008794150.1">
    <property type="nucleotide sequence ID" value="NZ_CP024699.1"/>
</dbReference>
<keyword evidence="6 7" id="KW-0472">Membrane</keyword>
<feature type="domain" description="YetF C-terminal" evidence="8">
    <location>
        <begin position="84"/>
        <end position="201"/>
    </location>
</feature>
<evidence type="ECO:0000256" key="1">
    <source>
        <dbReference type="ARBA" id="ARBA00004651"/>
    </source>
</evidence>
<dbReference type="AlphaFoldDB" id="A0A2D3NWN3"/>
<comment type="subcellular location">
    <subcellularLocation>
        <location evidence="1">Cell membrane</location>
        <topology evidence="1">Multi-pass membrane protein</topology>
    </subcellularLocation>
</comment>
<accession>A0A2D3NWN3</accession>
<evidence type="ECO:0000313" key="15">
    <source>
        <dbReference type="Proteomes" id="UP000230781"/>
    </source>
</evidence>
<evidence type="ECO:0000256" key="2">
    <source>
        <dbReference type="ARBA" id="ARBA00006448"/>
    </source>
</evidence>
<evidence type="ECO:0000256" key="5">
    <source>
        <dbReference type="ARBA" id="ARBA00022989"/>
    </source>
</evidence>
<dbReference type="EMBL" id="CP024704">
    <property type="protein sequence ID" value="ATV69921.1"/>
    <property type="molecule type" value="Genomic_DNA"/>
</dbReference>
<dbReference type="Gene3D" id="3.30.240.20">
    <property type="entry name" value="bsu07140 like domains"/>
    <property type="match status" value="2"/>
</dbReference>
<reference evidence="10 14" key="1">
    <citation type="submission" date="2017-11" db="EMBL/GenBank/DDBJ databases">
        <title>Genome sequencing of Fusobacterium periodonticum KCOM 1261.</title>
        <authorList>
            <person name="Kook J.-K."/>
            <person name="Park S.-N."/>
            <person name="Lim Y.K."/>
        </authorList>
    </citation>
    <scope>NUCLEOTIDE SEQUENCE [LARGE SCALE GENOMIC DNA]</scope>
    <source>
        <strain evidence="10 14">KCOM 1261</strain>
    </source>
</reference>
<evidence type="ECO:0000313" key="14">
    <source>
        <dbReference type="Proteomes" id="UP000230056"/>
    </source>
</evidence>
<evidence type="ECO:0000259" key="9">
    <source>
        <dbReference type="Pfam" id="PF20730"/>
    </source>
</evidence>
<evidence type="ECO:0000256" key="3">
    <source>
        <dbReference type="ARBA" id="ARBA00022475"/>
    </source>
</evidence>
<keyword evidence="5 7" id="KW-1133">Transmembrane helix</keyword>